<organism evidence="1 2">
    <name type="scientific">Heliobacterium chlorum</name>
    <dbReference type="NCBI Taxonomy" id="2698"/>
    <lineage>
        <taxon>Bacteria</taxon>
        <taxon>Bacillati</taxon>
        <taxon>Bacillota</taxon>
        <taxon>Clostridia</taxon>
        <taxon>Eubacteriales</taxon>
        <taxon>Heliobacteriaceae</taxon>
        <taxon>Heliobacterium</taxon>
    </lineage>
</organism>
<accession>A0ABR7T202</accession>
<protein>
    <submittedName>
        <fullName evidence="1">DUF2321 domain-containing protein</fullName>
    </submittedName>
</protein>
<evidence type="ECO:0000313" key="2">
    <source>
        <dbReference type="Proteomes" id="UP000617402"/>
    </source>
</evidence>
<proteinExistence type="predicted"/>
<dbReference type="InterPro" id="IPR016891">
    <property type="entry name" value="DUF2321"/>
</dbReference>
<evidence type="ECO:0000313" key="1">
    <source>
        <dbReference type="EMBL" id="MBC9783561.1"/>
    </source>
</evidence>
<sequence length="164" mass="18525">MRQDRDPWYDTALVCLNGHLINASSKEYPMDNQKYCGKCGEPTIDKCQKCNTDIRGYYNIPGFADLGTNEIRSFCHECGEPYPWTKSRIEAAKELAEEINGLSKEERDILSRSIDDIVKDSPKTTVATTRLKKFMAKAGPVVAQGFKDILVDIVSETVKKTLWP</sequence>
<dbReference type="RefSeq" id="WP_188038716.1">
    <property type="nucleotide sequence ID" value="NZ_JACVHF010000002.1"/>
</dbReference>
<reference evidence="1 2" key="1">
    <citation type="submission" date="2020-07" db="EMBL/GenBank/DDBJ databases">
        <title>Draft whole-genome sequence of Heliobacterium chlorum DSM 3682, type strain.</title>
        <authorList>
            <person name="Kyndt J.A."/>
            <person name="Meyer T.E."/>
            <person name="Imhoff J.F."/>
        </authorList>
    </citation>
    <scope>NUCLEOTIDE SEQUENCE [LARGE SCALE GENOMIC DNA]</scope>
    <source>
        <strain evidence="1 2">DSM 3682</strain>
    </source>
</reference>
<gene>
    <name evidence="1" type="ORF">H1S01_03415</name>
</gene>
<dbReference type="Pfam" id="PF10083">
    <property type="entry name" value="DUF2321"/>
    <property type="match status" value="1"/>
</dbReference>
<dbReference type="EMBL" id="JACVHF010000002">
    <property type="protein sequence ID" value="MBC9783561.1"/>
    <property type="molecule type" value="Genomic_DNA"/>
</dbReference>
<dbReference type="Proteomes" id="UP000617402">
    <property type="component" value="Unassembled WGS sequence"/>
</dbReference>
<name>A0ABR7T202_HELCL</name>
<keyword evidence="2" id="KW-1185">Reference proteome</keyword>
<comment type="caution">
    <text evidence="1">The sequence shown here is derived from an EMBL/GenBank/DDBJ whole genome shotgun (WGS) entry which is preliminary data.</text>
</comment>